<dbReference type="RefSeq" id="WP_264435126.1">
    <property type="nucleotide sequence ID" value="NZ_CP081495.1"/>
</dbReference>
<name>A0ABY6M1V8_9FLAO</name>
<reference evidence="3" key="1">
    <citation type="submission" date="2021-08" db="EMBL/GenBank/DDBJ databases">
        <title>Flavobacterium sp. strain CC-SYL302.</title>
        <authorList>
            <person name="Lin S.-Y."/>
            <person name="Lee T.-H."/>
            <person name="Young C.-C."/>
        </authorList>
    </citation>
    <scope>NUCLEOTIDE SEQUENCE</scope>
    <source>
        <strain evidence="3">CC-SYL302</strain>
    </source>
</reference>
<keyword evidence="2" id="KW-0812">Transmembrane</keyword>
<protein>
    <submittedName>
        <fullName evidence="3">Uncharacterized protein</fullName>
    </submittedName>
</protein>
<keyword evidence="4" id="KW-1185">Reference proteome</keyword>
<feature type="region of interest" description="Disordered" evidence="1">
    <location>
        <begin position="139"/>
        <end position="160"/>
    </location>
</feature>
<dbReference type="EMBL" id="CP081495">
    <property type="protein sequence ID" value="UYW02557.1"/>
    <property type="molecule type" value="Genomic_DNA"/>
</dbReference>
<feature type="transmembrane region" description="Helical" evidence="2">
    <location>
        <begin position="14"/>
        <end position="32"/>
    </location>
</feature>
<keyword evidence="2" id="KW-0472">Membrane</keyword>
<feature type="transmembrane region" description="Helical" evidence="2">
    <location>
        <begin position="44"/>
        <end position="62"/>
    </location>
</feature>
<feature type="compositionally biased region" description="Basic and acidic residues" evidence="1">
    <location>
        <begin position="147"/>
        <end position="160"/>
    </location>
</feature>
<feature type="transmembrane region" description="Helical" evidence="2">
    <location>
        <begin position="74"/>
        <end position="92"/>
    </location>
</feature>
<proteinExistence type="predicted"/>
<organism evidence="3 4">
    <name type="scientific">Flavobacterium agricola</name>
    <dbReference type="NCBI Taxonomy" id="2870839"/>
    <lineage>
        <taxon>Bacteria</taxon>
        <taxon>Pseudomonadati</taxon>
        <taxon>Bacteroidota</taxon>
        <taxon>Flavobacteriia</taxon>
        <taxon>Flavobacteriales</taxon>
        <taxon>Flavobacteriaceae</taxon>
        <taxon>Flavobacterium</taxon>
    </lineage>
</organism>
<evidence type="ECO:0000256" key="2">
    <source>
        <dbReference type="SAM" id="Phobius"/>
    </source>
</evidence>
<keyword evidence="2" id="KW-1133">Transmembrane helix</keyword>
<gene>
    <name evidence="3" type="ORF">K5I29_06705</name>
</gene>
<evidence type="ECO:0000256" key="1">
    <source>
        <dbReference type="SAM" id="MobiDB-lite"/>
    </source>
</evidence>
<evidence type="ECO:0000313" key="3">
    <source>
        <dbReference type="EMBL" id="UYW02557.1"/>
    </source>
</evidence>
<feature type="transmembrane region" description="Helical" evidence="2">
    <location>
        <begin position="104"/>
        <end position="126"/>
    </location>
</feature>
<dbReference type="Proteomes" id="UP001163328">
    <property type="component" value="Chromosome"/>
</dbReference>
<evidence type="ECO:0000313" key="4">
    <source>
        <dbReference type="Proteomes" id="UP001163328"/>
    </source>
</evidence>
<sequence>MKNLILLPRYFKKIAFVLLVITAISYVLLLIFGTNLSELKVETLQQLLFGFASLALFFLNFYKRKDEDEAWILKRLHSLFFSFFIAINFYLLNALLNVVSNNQFYSIGAEIIFFILLFNWVQLLGLQAKVNKVEIENEQENEDEVLVTDKTDDDNKKSNE</sequence>
<accession>A0ABY6M1V8</accession>